<proteinExistence type="predicted"/>
<protein>
    <recommendedName>
        <fullName evidence="3">TonB C-terminal domain-containing protein</fullName>
    </recommendedName>
</protein>
<dbReference type="SUPFAM" id="SSF74653">
    <property type="entry name" value="TolA/TonB C-terminal domain"/>
    <property type="match status" value="1"/>
</dbReference>
<dbReference type="EMBL" id="JBEFLD010000003">
    <property type="protein sequence ID" value="MEQ6290373.1"/>
    <property type="molecule type" value="Genomic_DNA"/>
</dbReference>
<dbReference type="Proteomes" id="UP001433638">
    <property type="component" value="Unassembled WGS sequence"/>
</dbReference>
<reference evidence="1" key="1">
    <citation type="submission" date="2024-06" db="EMBL/GenBank/DDBJ databases">
        <title>Genome sequence of Vogesella sp. MAHUQ-64.</title>
        <authorList>
            <person name="Huq M.A."/>
        </authorList>
    </citation>
    <scope>NUCLEOTIDE SEQUENCE</scope>
    <source>
        <strain evidence="1">MAHUQ-64</strain>
    </source>
</reference>
<name>A0ABV1M2J4_9NEIS</name>
<keyword evidence="2" id="KW-1185">Reference proteome</keyword>
<dbReference type="Gene3D" id="3.30.1150.10">
    <property type="match status" value="1"/>
</dbReference>
<gene>
    <name evidence="1" type="ORF">ABNW52_07075</name>
</gene>
<evidence type="ECO:0000313" key="1">
    <source>
        <dbReference type="EMBL" id="MEQ6290373.1"/>
    </source>
</evidence>
<accession>A0ABV1M2J4</accession>
<organism evidence="1 2">
    <name type="scientific">Vogesella oryzagri</name>
    <dbReference type="NCBI Taxonomy" id="3160864"/>
    <lineage>
        <taxon>Bacteria</taxon>
        <taxon>Pseudomonadati</taxon>
        <taxon>Pseudomonadota</taxon>
        <taxon>Betaproteobacteria</taxon>
        <taxon>Neisseriales</taxon>
        <taxon>Chromobacteriaceae</taxon>
        <taxon>Vogesella</taxon>
    </lineage>
</organism>
<evidence type="ECO:0008006" key="3">
    <source>
        <dbReference type="Google" id="ProtNLM"/>
    </source>
</evidence>
<dbReference type="RefSeq" id="WP_349585811.1">
    <property type="nucleotide sequence ID" value="NZ_JBEFLD010000003.1"/>
</dbReference>
<sequence>MPAWLVNSRPLLASALLVLTAHAALLLLPLAPAGQSSGARVLAVTLASAEPAPPVSPAEVPELPVTVPTSFEEASAPPASAPVEVATSASQPVAEAPLMMAPASAATGALPGLALDPYYSASELDVLAAPIGQLLLDYPAGSPEQLQLLLYISRDGGVDRVEVTSGNGDSDYARFVVATFQQAHFMPAQKGGVPVRSRKRIQVALQPH</sequence>
<comment type="caution">
    <text evidence="1">The sequence shown here is derived from an EMBL/GenBank/DDBJ whole genome shotgun (WGS) entry which is preliminary data.</text>
</comment>
<evidence type="ECO:0000313" key="2">
    <source>
        <dbReference type="Proteomes" id="UP001433638"/>
    </source>
</evidence>